<dbReference type="PANTHER" id="PTHR10492">
    <property type="match status" value="1"/>
</dbReference>
<proteinExistence type="predicted"/>
<dbReference type="InterPro" id="IPR049163">
    <property type="entry name" value="Pif1-like_2B_dom"/>
</dbReference>
<dbReference type="SUPFAM" id="SSF52540">
    <property type="entry name" value="P-loop containing nucleoside triphosphate hydrolases"/>
    <property type="match status" value="1"/>
</dbReference>
<evidence type="ECO:0000259" key="1">
    <source>
        <dbReference type="Pfam" id="PF21530"/>
    </source>
</evidence>
<reference evidence="2" key="1">
    <citation type="submission" date="2015-07" db="EMBL/GenBank/DDBJ databases">
        <title>MeaNS - Measles Nucleotide Surveillance Program.</title>
        <authorList>
            <person name="Tran T."/>
            <person name="Druce J."/>
        </authorList>
    </citation>
    <scope>NUCLEOTIDE SEQUENCE</scope>
    <source>
        <strain evidence="2">UCB-OBI-ISO-001</strain>
        <tissue evidence="2">Gonad</tissue>
    </source>
</reference>
<evidence type="ECO:0000313" key="2">
    <source>
        <dbReference type="EMBL" id="KOF78638.1"/>
    </source>
</evidence>
<protein>
    <recommendedName>
        <fullName evidence="1">DNA helicase Pif1-like 2B domain-containing protein</fullName>
    </recommendedName>
</protein>
<dbReference type="PANTHER" id="PTHR10492:SF57">
    <property type="entry name" value="ATP-DEPENDENT DNA HELICASE"/>
    <property type="match status" value="1"/>
</dbReference>
<dbReference type="Pfam" id="PF21530">
    <property type="entry name" value="Pif1_2B_dom"/>
    <property type="match status" value="1"/>
</dbReference>
<dbReference type="InterPro" id="IPR027417">
    <property type="entry name" value="P-loop_NTPase"/>
</dbReference>
<dbReference type="OrthoDB" id="6265497at2759"/>
<organism evidence="2">
    <name type="scientific">Octopus bimaculoides</name>
    <name type="common">California two-spotted octopus</name>
    <dbReference type="NCBI Taxonomy" id="37653"/>
    <lineage>
        <taxon>Eukaryota</taxon>
        <taxon>Metazoa</taxon>
        <taxon>Spiralia</taxon>
        <taxon>Lophotrochozoa</taxon>
        <taxon>Mollusca</taxon>
        <taxon>Cephalopoda</taxon>
        <taxon>Coleoidea</taxon>
        <taxon>Octopodiformes</taxon>
        <taxon>Octopoda</taxon>
        <taxon>Incirrata</taxon>
        <taxon>Octopodidae</taxon>
        <taxon>Octopus</taxon>
    </lineage>
</organism>
<name>A0A0L8GNT0_OCTBM</name>
<dbReference type="AlphaFoldDB" id="A0A0L8GNT0"/>
<feature type="domain" description="DNA helicase Pif1-like 2B" evidence="1">
    <location>
        <begin position="123"/>
        <end position="158"/>
    </location>
</feature>
<gene>
    <name evidence="2" type="ORF">OCBIM_22030486mg</name>
</gene>
<sequence length="240" mass="26805">MRSLLWTGHPTTQFSEMSLKFGSGQITSGDNVYIDTTNIGHTESSPDTLCSVVYRNLTTEYIKPDWFRDRAVLAPTNAAVNTLNNDLLSQLPSQERCYRSVDTPLQNSIRLHNFQQNLSTSQHHPGFAPHELHLKVGCPVILLRSLNASTLCNGTRFIEAQIITGHGKNDTVFIPKIPLTPIDCPYTIFAMTINKAQCQSLKVVALDLRTLCFSHGQFYVGCSRVGHPDNLFIFAPEEKN</sequence>
<accession>A0A0L8GNT0</accession>
<dbReference type="EMBL" id="KQ420997">
    <property type="protein sequence ID" value="KOF78638.1"/>
    <property type="molecule type" value="Genomic_DNA"/>
</dbReference>